<proteinExistence type="predicted"/>
<feature type="compositionally biased region" description="Low complexity" evidence="1">
    <location>
        <begin position="582"/>
        <end position="591"/>
    </location>
</feature>
<keyword evidence="4" id="KW-1185">Reference proteome</keyword>
<evidence type="ECO:0000256" key="1">
    <source>
        <dbReference type="SAM" id="MobiDB-lite"/>
    </source>
</evidence>
<sequence length="1280" mass="139110">MAWDVREHHPGATALVASDEPYVGTQRHFRLVNSRMSVRVSVRFAAPIHVEFSRRYDSSRTFEATPELCDTLLRRLQHCSEELISRRDPQALEAAVDRLPRYEIKYELINAPSGDVIVATDRIIGLFFLRHDEHFEWVSSPIKEYAPTQPRAAIVSAPASDALSCVPNGTFQENTQTYEFVPGYELELAFTSTCPTRDVHQFAKTIRISSHQSSPLNLCLAEEMLSAASKVLEIGLDTRRRANNIGPDHDHLDYRIRSKQVLFSQPAGEDCLKFLEAIEDSLCRVRNMTDEAIGQANELEVRVLELRAPRCVTGVLHGNDLSLTLSIFHRGHLILDKIFVASETSESQKRPLLAMTPEQEGNVVLSKLRDRIHSDIILLCKDTCSLGDETEGIPNLHIMQKGHALPHRPSVQEAPVMSKAAVATRAPSLRRDASTYSDSLYKQRYPAVVDVEDEDHDDKQDEVDMTPPSTPSLIYGESETPRDSILITPSELRRSDTIGVLTGRVLRIADEDGNDTMGRDFSSYEEHAETGSKPYQFERVSMTKFGGCLVVDQGIPESPTPVRTVDITLDSEGEQDAASVLNSVSDSVSEVSAEDSEDRADDPESLPVPEVMTHISDETAEEENQAEPIMEGWLEYCCEPIEPTPEDSTDDQEVQPEPIMEGWLEYCCEPLEPEEVPEEISIEPVSSTALPEENPTERTMSSHQDEQVSPPPRDEAFVSIVEELQSLISAALSDGASHTACQASTSTRAGGLLFRLLSNEAGSSSDLGDDEDNVSAIIQAVEVDSSPVELPAVVPVELPAHVPEQWFVDEVGMDPVEVAAYAASEGPAQIAPEFVLDVPTLADAETETGPDDHPPEAKNQDEALVDKDIKAIKNQASADTIVAIIETSDGEHLAKDKEDGEVDGDLEVGQDKPMDADIETLRGDEVIDPMGAAEEAPGSDLTVAEDAEVVAPVVEDKIAFEEVDSGARTGDDLMPNLGPFPCQPSDGEIAAAEGQPIDTGLATTGYASEVAAQPHEGKDEAVRASPAPPEPEPLELIDDNKDEPLEQDDASWYLVHYDSTIVRSDEPKGKEAELPQALPDAGLPVPALAGSAEEEAVAALPSSQELPLSAEPPPAYSPTTVEVPELPTSRFNTAVVLRPASSIFNLCPILGGSAAVVDDRPVTAVPFSRPQHKRAQSVGTTGLLGLHDDYKMPLQTALLGARMQRSASAFATPSPTVRPVTVHGLPDPPKRKISHDVEHGESGDEESGARPVRRGFNAFPGFVIFAAGVTLASSIFRRAP</sequence>
<gene>
    <name evidence="3" type="ORF">PPNO1_LOCUS6159</name>
</gene>
<comment type="caution">
    <text evidence="3">The sequence shown here is derived from an EMBL/GenBank/DDBJ whole genome shotgun (WGS) entry which is preliminary data.</text>
</comment>
<feature type="compositionally biased region" description="Acidic residues" evidence="1">
    <location>
        <begin position="592"/>
        <end position="604"/>
    </location>
</feature>
<feature type="compositionally biased region" description="Basic and acidic residues" evidence="1">
    <location>
        <begin position="1228"/>
        <end position="1242"/>
    </location>
</feature>
<feature type="transmembrane region" description="Helical" evidence="2">
    <location>
        <begin position="1258"/>
        <end position="1276"/>
    </location>
</feature>
<keyword evidence="2" id="KW-1133">Transmembrane helix</keyword>
<reference evidence="3" key="1">
    <citation type="submission" date="2022-11" db="EMBL/GenBank/DDBJ databases">
        <authorList>
            <person name="Scott C."/>
            <person name="Bruce N."/>
        </authorList>
    </citation>
    <scope>NUCLEOTIDE SEQUENCE</scope>
</reference>
<name>A0A9P1MB68_9PEZI</name>
<feature type="region of interest" description="Disordered" evidence="1">
    <location>
        <begin position="582"/>
        <end position="607"/>
    </location>
</feature>
<feature type="region of interest" description="Disordered" evidence="1">
    <location>
        <begin position="1223"/>
        <end position="1252"/>
    </location>
</feature>
<evidence type="ECO:0000256" key="2">
    <source>
        <dbReference type="SAM" id="Phobius"/>
    </source>
</evidence>
<protein>
    <submittedName>
        <fullName evidence="3">Uncharacterized protein</fullName>
    </submittedName>
</protein>
<organism evidence="3 4">
    <name type="scientific">Parascedosporium putredinis</name>
    <dbReference type="NCBI Taxonomy" id="1442378"/>
    <lineage>
        <taxon>Eukaryota</taxon>
        <taxon>Fungi</taxon>
        <taxon>Dikarya</taxon>
        <taxon>Ascomycota</taxon>
        <taxon>Pezizomycotina</taxon>
        <taxon>Sordariomycetes</taxon>
        <taxon>Hypocreomycetidae</taxon>
        <taxon>Microascales</taxon>
        <taxon>Microascaceae</taxon>
        <taxon>Parascedosporium</taxon>
    </lineage>
</organism>
<feature type="region of interest" description="Disordered" evidence="1">
    <location>
        <begin position="1012"/>
        <end position="1044"/>
    </location>
</feature>
<feature type="compositionally biased region" description="Acidic residues" evidence="1">
    <location>
        <begin position="453"/>
        <end position="464"/>
    </location>
</feature>
<dbReference type="EMBL" id="CALLCH030000015">
    <property type="protein sequence ID" value="CAI4216505.1"/>
    <property type="molecule type" value="Genomic_DNA"/>
</dbReference>
<keyword evidence="2" id="KW-0812">Transmembrane</keyword>
<accession>A0A9P1MB68</accession>
<feature type="region of interest" description="Disordered" evidence="1">
    <location>
        <begin position="682"/>
        <end position="712"/>
    </location>
</feature>
<dbReference type="AlphaFoldDB" id="A0A9P1MB68"/>
<evidence type="ECO:0000313" key="3">
    <source>
        <dbReference type="EMBL" id="CAI4216505.1"/>
    </source>
</evidence>
<evidence type="ECO:0000313" key="4">
    <source>
        <dbReference type="Proteomes" id="UP000838763"/>
    </source>
</evidence>
<dbReference type="OrthoDB" id="5144858at2759"/>
<keyword evidence="2" id="KW-0472">Membrane</keyword>
<feature type="region of interest" description="Disordered" evidence="1">
    <location>
        <begin position="453"/>
        <end position="477"/>
    </location>
</feature>
<dbReference type="Proteomes" id="UP000838763">
    <property type="component" value="Unassembled WGS sequence"/>
</dbReference>